<dbReference type="PANTHER" id="PTHR43201">
    <property type="entry name" value="ACYL-COA SYNTHETASE"/>
    <property type="match status" value="1"/>
</dbReference>
<dbReference type="PANTHER" id="PTHR43201:SF5">
    <property type="entry name" value="MEDIUM-CHAIN ACYL-COA LIGASE ACSF2, MITOCHONDRIAL"/>
    <property type="match status" value="1"/>
</dbReference>
<dbReference type="RefSeq" id="WP_230038102.1">
    <property type="nucleotide sequence ID" value="NZ_JAJJMM010000001.1"/>
</dbReference>
<dbReference type="Proteomes" id="UP001430679">
    <property type="component" value="Unassembled WGS sequence"/>
</dbReference>
<evidence type="ECO:0000256" key="2">
    <source>
        <dbReference type="ARBA" id="ARBA00022598"/>
    </source>
</evidence>
<keyword evidence="5" id="KW-1185">Reference proteome</keyword>
<dbReference type="EMBL" id="JAJJMM010000001">
    <property type="protein sequence ID" value="MCC9064819.1"/>
    <property type="molecule type" value="Genomic_DNA"/>
</dbReference>
<dbReference type="SUPFAM" id="SSF56801">
    <property type="entry name" value="Acetyl-CoA synthetase-like"/>
    <property type="match status" value="1"/>
</dbReference>
<name>A0ABS8MH53_9FLAO</name>
<reference evidence="4" key="1">
    <citation type="submission" date="2021-11" db="EMBL/GenBank/DDBJ databases">
        <title>Description of novel Flavobacterium species.</title>
        <authorList>
            <person name="Saticioglu I.B."/>
            <person name="Ay H."/>
            <person name="Altun S."/>
            <person name="Duman M."/>
        </authorList>
    </citation>
    <scope>NUCLEOTIDE SEQUENCE</scope>
    <source>
        <strain evidence="4">F-30</strain>
    </source>
</reference>
<evidence type="ECO:0000313" key="4">
    <source>
        <dbReference type="EMBL" id="MCC9064819.1"/>
    </source>
</evidence>
<evidence type="ECO:0000256" key="1">
    <source>
        <dbReference type="ARBA" id="ARBA00006432"/>
    </source>
</evidence>
<comment type="caution">
    <text evidence="4">The sequence shown here is derived from an EMBL/GenBank/DDBJ whole genome shotgun (WGS) entry which is preliminary data.</text>
</comment>
<protein>
    <submittedName>
        <fullName evidence="4">AMP-binding protein</fullName>
    </submittedName>
</protein>
<evidence type="ECO:0000259" key="3">
    <source>
        <dbReference type="Pfam" id="PF00501"/>
    </source>
</evidence>
<comment type="similarity">
    <text evidence="1">Belongs to the ATP-dependent AMP-binding enzyme family.</text>
</comment>
<dbReference type="InterPro" id="IPR000873">
    <property type="entry name" value="AMP-dep_synth/lig_dom"/>
</dbReference>
<dbReference type="InterPro" id="IPR042099">
    <property type="entry name" value="ANL_N_sf"/>
</dbReference>
<organism evidence="4 5">
    <name type="scientific">Flavobacterium piscisymbiosum</name>
    <dbReference type="NCBI Taxonomy" id="2893753"/>
    <lineage>
        <taxon>Bacteria</taxon>
        <taxon>Pseudomonadati</taxon>
        <taxon>Bacteroidota</taxon>
        <taxon>Flavobacteriia</taxon>
        <taxon>Flavobacteriales</taxon>
        <taxon>Flavobacteriaceae</taxon>
        <taxon>Flavobacterium</taxon>
    </lineage>
</organism>
<sequence length="481" mass="55224">MKSNNSKEETMGLYDLIKKNKKLNFIDAKTKVVKTFTDLHESLDIEDLRAVVFIYNDNQLPAIETFLNFYQKKYTVALLNTDLHEKFKQNLENEYMPAYIYDPARIEVEGYDVKQASKSISVFKRKEIRHYPIHGDIKLLMSTSGTTGSPKFVKISDHNLVQNALSIMEYMPITEHDVVPLNVPINFVYGFSIFTTNCIKANTIVCTDKDVLQKEFWSDLAHYGYSTLSGVPYFYELLHRFGFFKKDTPTLRYLTHTGGMLNKELANVISNYTYMYDKQFFAQYGQTEASGRMAFLPPKDFQTKGTSIGFPVKNGRFEIDENTRELIYYGPNVSGGYANNIFDLQHYNHTDKLYTGDLAEKDELGYYHIKGRIKRIIKLFGVRLNLDEVEVFLKNELGGQTFICISVQDKYLGVIHQDAALLRETITQVIKEKLGLHASSVKNYYFDQVPLTVNGKVDYPAINKHINENENSFTAAKTVAG</sequence>
<proteinExistence type="inferred from homology"/>
<accession>A0ABS8MH53</accession>
<dbReference type="Gene3D" id="3.40.50.12780">
    <property type="entry name" value="N-terminal domain of ligase-like"/>
    <property type="match status" value="1"/>
</dbReference>
<gene>
    <name evidence="4" type="ORF">LNP81_17565</name>
</gene>
<evidence type="ECO:0000313" key="5">
    <source>
        <dbReference type="Proteomes" id="UP001430679"/>
    </source>
</evidence>
<dbReference type="Pfam" id="PF00501">
    <property type="entry name" value="AMP-binding"/>
    <property type="match status" value="1"/>
</dbReference>
<keyword evidence="2" id="KW-0436">Ligase</keyword>
<feature type="domain" description="AMP-dependent synthetase/ligase" evidence="3">
    <location>
        <begin position="51"/>
        <end position="337"/>
    </location>
</feature>